<dbReference type="PRINTS" id="PR00700">
    <property type="entry name" value="PRTYPHPHTASE"/>
</dbReference>
<dbReference type="InterPro" id="IPR000387">
    <property type="entry name" value="Tyr_Pase_dom"/>
</dbReference>
<gene>
    <name evidence="8" type="ORF">V1264_016543</name>
</gene>
<keyword evidence="2" id="KW-0378">Hydrolase</keyword>
<name>A0AAN9GI39_9CAEN</name>
<dbReference type="InterPro" id="IPR016130">
    <property type="entry name" value="Tyr_Pase_AS"/>
</dbReference>
<evidence type="ECO:0000256" key="4">
    <source>
        <dbReference type="ARBA" id="ARBA00051722"/>
    </source>
</evidence>
<dbReference type="Gene3D" id="3.90.190.10">
    <property type="entry name" value="Protein tyrosine phosphatase superfamily"/>
    <property type="match status" value="1"/>
</dbReference>
<evidence type="ECO:0000313" key="8">
    <source>
        <dbReference type="EMBL" id="KAK7108886.1"/>
    </source>
</evidence>
<comment type="catalytic activity">
    <reaction evidence="4">
        <text>O-phospho-L-tyrosyl-[protein] + H2O = L-tyrosyl-[protein] + phosphate</text>
        <dbReference type="Rhea" id="RHEA:10684"/>
        <dbReference type="Rhea" id="RHEA-COMP:10136"/>
        <dbReference type="Rhea" id="RHEA-COMP:20101"/>
        <dbReference type="ChEBI" id="CHEBI:15377"/>
        <dbReference type="ChEBI" id="CHEBI:43474"/>
        <dbReference type="ChEBI" id="CHEBI:46858"/>
        <dbReference type="ChEBI" id="CHEBI:61978"/>
        <dbReference type="EC" id="3.1.3.48"/>
    </reaction>
</comment>
<feature type="compositionally biased region" description="Low complexity" evidence="5">
    <location>
        <begin position="370"/>
        <end position="393"/>
    </location>
</feature>
<evidence type="ECO:0000313" key="9">
    <source>
        <dbReference type="Proteomes" id="UP001374579"/>
    </source>
</evidence>
<dbReference type="Pfam" id="PF00102">
    <property type="entry name" value="Y_phosphatase"/>
    <property type="match status" value="1"/>
</dbReference>
<dbReference type="PROSITE" id="PS50056">
    <property type="entry name" value="TYR_PHOSPHATASE_2"/>
    <property type="match status" value="1"/>
</dbReference>
<dbReference type="GO" id="GO:0004725">
    <property type="term" value="F:protein tyrosine phosphatase activity"/>
    <property type="evidence" value="ECO:0007669"/>
    <property type="project" value="UniProtKB-EC"/>
</dbReference>
<dbReference type="SMART" id="SM00194">
    <property type="entry name" value="PTPc"/>
    <property type="match status" value="1"/>
</dbReference>
<dbReference type="SMART" id="SM00404">
    <property type="entry name" value="PTPc_motif"/>
    <property type="match status" value="1"/>
</dbReference>
<accession>A0AAN9GI39</accession>
<dbReference type="EMBL" id="JBAMIC010000004">
    <property type="protein sequence ID" value="KAK7108886.1"/>
    <property type="molecule type" value="Genomic_DNA"/>
</dbReference>
<evidence type="ECO:0000256" key="3">
    <source>
        <dbReference type="ARBA" id="ARBA00022912"/>
    </source>
</evidence>
<dbReference type="PROSITE" id="PS50055">
    <property type="entry name" value="TYR_PHOSPHATASE_PTP"/>
    <property type="match status" value="1"/>
</dbReference>
<evidence type="ECO:0000256" key="5">
    <source>
        <dbReference type="SAM" id="MobiDB-lite"/>
    </source>
</evidence>
<keyword evidence="3" id="KW-0904">Protein phosphatase</keyword>
<evidence type="ECO:0000256" key="2">
    <source>
        <dbReference type="ARBA" id="ARBA00022801"/>
    </source>
</evidence>
<sequence>MGIWCATHMARADPEEEEMPELLLNKRPVTMQDFEDKLREWKAKPTDISGLPSVLADQFTELRQLSPDHSKRAALLDENKSKNRYCNVLPFDHSRVKLTQLDDDITSDYINANYIQGYHSKREYIATQGPLQSTVDDFWRMVWEQRSPVIVMLSGLTEGRLNKVFKYYLDEDEMHVPCHFDLVTVTLKAVTRHAGYLVRTFKLAVGQSSRTVQQLYVENWKDFDANLNANLVLEFVRAVHHAVPPDNKRPLVVHCSAGIGRTGTWIAIDYFMHYVRDNPLTAPIDIFHFVLTMRDCRVNMVQAAEQYVFIHDVVREMVRRKTEVDRYDEPVYANQSAFSNSGFDDDASVSSRVAGRAASCPVSEVDRRQPSSPSSSIARTSSKSSGSSTASGSVRRNQKTETSRM</sequence>
<feature type="region of interest" description="Disordered" evidence="5">
    <location>
        <begin position="358"/>
        <end position="405"/>
    </location>
</feature>
<feature type="domain" description="Tyrosine specific protein phosphatases" evidence="7">
    <location>
        <begin position="233"/>
        <end position="308"/>
    </location>
</feature>
<feature type="domain" description="Tyrosine-protein phosphatase" evidence="6">
    <location>
        <begin position="55"/>
        <end position="317"/>
    </location>
</feature>
<dbReference type="PANTHER" id="PTHR19134:SF553">
    <property type="entry name" value="TYROSINE-PROTEIN PHOSPHATASE 10D-RELATED"/>
    <property type="match status" value="1"/>
</dbReference>
<dbReference type="AlphaFoldDB" id="A0AAN9GI39"/>
<dbReference type="InterPro" id="IPR029021">
    <property type="entry name" value="Prot-tyrosine_phosphatase-like"/>
</dbReference>
<dbReference type="EC" id="3.1.3.48" evidence="1"/>
<proteinExistence type="predicted"/>
<protein>
    <recommendedName>
        <fullName evidence="1">protein-tyrosine-phosphatase</fullName>
        <ecNumber evidence="1">3.1.3.48</ecNumber>
    </recommendedName>
</protein>
<dbReference type="InterPro" id="IPR000242">
    <property type="entry name" value="PTP_cat"/>
</dbReference>
<dbReference type="InterPro" id="IPR003595">
    <property type="entry name" value="Tyr_Pase_cat"/>
</dbReference>
<dbReference type="SUPFAM" id="SSF52799">
    <property type="entry name" value="(Phosphotyrosine protein) phosphatases II"/>
    <property type="match status" value="1"/>
</dbReference>
<dbReference type="Proteomes" id="UP001374579">
    <property type="component" value="Unassembled WGS sequence"/>
</dbReference>
<reference evidence="8 9" key="1">
    <citation type="submission" date="2024-02" db="EMBL/GenBank/DDBJ databases">
        <title>Chromosome-scale genome assembly of the rough periwinkle Littorina saxatilis.</title>
        <authorList>
            <person name="De Jode A."/>
            <person name="Faria R."/>
            <person name="Formenti G."/>
            <person name="Sims Y."/>
            <person name="Smith T.P."/>
            <person name="Tracey A."/>
            <person name="Wood J.M.D."/>
            <person name="Zagrodzka Z.B."/>
            <person name="Johannesson K."/>
            <person name="Butlin R.K."/>
            <person name="Leder E.H."/>
        </authorList>
    </citation>
    <scope>NUCLEOTIDE SEQUENCE [LARGE SCALE GENOMIC DNA]</scope>
    <source>
        <strain evidence="8">Snail1</strain>
        <tissue evidence="8">Muscle</tissue>
    </source>
</reference>
<evidence type="ECO:0000259" key="7">
    <source>
        <dbReference type="PROSITE" id="PS50056"/>
    </source>
</evidence>
<comment type="caution">
    <text evidence="8">The sequence shown here is derived from an EMBL/GenBank/DDBJ whole genome shotgun (WGS) entry which is preliminary data.</text>
</comment>
<dbReference type="PANTHER" id="PTHR19134">
    <property type="entry name" value="RECEPTOR-TYPE TYROSINE-PROTEIN PHOSPHATASE"/>
    <property type="match status" value="1"/>
</dbReference>
<evidence type="ECO:0000259" key="6">
    <source>
        <dbReference type="PROSITE" id="PS50055"/>
    </source>
</evidence>
<dbReference type="PROSITE" id="PS00383">
    <property type="entry name" value="TYR_PHOSPHATASE_1"/>
    <property type="match status" value="1"/>
</dbReference>
<organism evidence="8 9">
    <name type="scientific">Littorina saxatilis</name>
    <dbReference type="NCBI Taxonomy" id="31220"/>
    <lineage>
        <taxon>Eukaryota</taxon>
        <taxon>Metazoa</taxon>
        <taxon>Spiralia</taxon>
        <taxon>Lophotrochozoa</taxon>
        <taxon>Mollusca</taxon>
        <taxon>Gastropoda</taxon>
        <taxon>Caenogastropoda</taxon>
        <taxon>Littorinimorpha</taxon>
        <taxon>Littorinoidea</taxon>
        <taxon>Littorinidae</taxon>
        <taxon>Littorina</taxon>
    </lineage>
</organism>
<dbReference type="InterPro" id="IPR050348">
    <property type="entry name" value="Protein-Tyr_Phosphatase"/>
</dbReference>
<dbReference type="FunFam" id="3.90.190.10:FF:000102">
    <property type="entry name" value="Receptor-type tyrosine-protein phosphatase"/>
    <property type="match status" value="1"/>
</dbReference>
<keyword evidence="9" id="KW-1185">Reference proteome</keyword>
<evidence type="ECO:0000256" key="1">
    <source>
        <dbReference type="ARBA" id="ARBA00013064"/>
    </source>
</evidence>